<accession>A0A0B4F058</accession>
<dbReference type="Proteomes" id="UP000031186">
    <property type="component" value="Unassembled WGS sequence"/>
</dbReference>
<feature type="non-terminal residue" evidence="2">
    <location>
        <position position="1"/>
    </location>
</feature>
<dbReference type="AlphaFoldDB" id="A0A0B4F058"/>
<reference evidence="2 3" key="1">
    <citation type="journal article" date="2014" name="Proc. Natl. Acad. Sci. U.S.A.">
        <title>Trajectory and genomic determinants of fungal-pathogen speciation and host adaptation.</title>
        <authorList>
            <person name="Hu X."/>
            <person name="Xiao G."/>
            <person name="Zheng P."/>
            <person name="Shang Y."/>
            <person name="Su Y."/>
            <person name="Zhang X."/>
            <person name="Liu X."/>
            <person name="Zhan S."/>
            <person name="St Leger R.J."/>
            <person name="Wang C."/>
        </authorList>
    </citation>
    <scope>NUCLEOTIDE SEQUENCE [LARGE SCALE GENOMIC DNA]</scope>
    <source>
        <strain evidence="2 3">ARSEF 549</strain>
    </source>
</reference>
<proteinExistence type="predicted"/>
<organism evidence="2 3">
    <name type="scientific">Metarhizium anisopliae (strain ARSEF 549)</name>
    <dbReference type="NCBI Taxonomy" id="3151832"/>
    <lineage>
        <taxon>Eukaryota</taxon>
        <taxon>Fungi</taxon>
        <taxon>Dikarya</taxon>
        <taxon>Ascomycota</taxon>
        <taxon>Pezizomycotina</taxon>
        <taxon>Sordariomycetes</taxon>
        <taxon>Hypocreomycetidae</taxon>
        <taxon>Hypocreales</taxon>
        <taxon>Clavicipitaceae</taxon>
        <taxon>Metarhizium</taxon>
    </lineage>
</organism>
<feature type="compositionally biased region" description="Acidic residues" evidence="1">
    <location>
        <begin position="16"/>
        <end position="38"/>
    </location>
</feature>
<sequence>MVDQYATPSVLSCVSNDDDELDMDMGGDNQDGNEDGNEYDGSTPGGSSQNEGGLQGYTSPQETSPDYEIQEEDMYHDESHQDQPPETPAPWQATAAIDDNFKHTSTLGKRVERLNDEQALLNALQEHVHSKARQIVADAAKHASQDILPQLEKMKHELMESHQLLKKLTSPQLKNAVTRASQSPLGEDTEKDALQRHLSGALQALDMACKALHGIQTPAQECPCREMQPAASYEEQNNALTVPLSAYPDAAAIGNGRTNNSSLTGEFNNFNFNSADVGNNDMHNNMDTLLSSLHLPTTNNVNGIMTSNTGLLLSPMQGGTTSLSPTSFDMFTMQFASHDFPGEYKM</sequence>
<evidence type="ECO:0000313" key="2">
    <source>
        <dbReference type="EMBL" id="KID67555.1"/>
    </source>
</evidence>
<keyword evidence="3" id="KW-1185">Reference proteome</keyword>
<evidence type="ECO:0000313" key="3">
    <source>
        <dbReference type="Proteomes" id="UP000031186"/>
    </source>
</evidence>
<feature type="region of interest" description="Disordered" evidence="1">
    <location>
        <begin position="1"/>
        <end position="68"/>
    </location>
</feature>
<dbReference type="VEuPathDB" id="FungiDB:MAN_04313"/>
<dbReference type="HOGENOM" id="CLU_885906_0_0_1"/>
<feature type="compositionally biased region" description="Polar residues" evidence="1">
    <location>
        <begin position="1"/>
        <end position="15"/>
    </location>
</feature>
<feature type="compositionally biased region" description="Polar residues" evidence="1">
    <location>
        <begin position="45"/>
        <end position="64"/>
    </location>
</feature>
<protein>
    <submittedName>
        <fullName evidence="2">Uncharacterized protein</fullName>
    </submittedName>
</protein>
<gene>
    <name evidence="2" type="ORF">MAN_04313</name>
</gene>
<name>A0A0B4F058_METAF</name>
<dbReference type="EMBL" id="AZNF01000004">
    <property type="protein sequence ID" value="KID67555.1"/>
    <property type="molecule type" value="Genomic_DNA"/>
</dbReference>
<comment type="caution">
    <text evidence="2">The sequence shown here is derived from an EMBL/GenBank/DDBJ whole genome shotgun (WGS) entry which is preliminary data.</text>
</comment>
<dbReference type="OrthoDB" id="4941028at2759"/>
<evidence type="ECO:0000256" key="1">
    <source>
        <dbReference type="SAM" id="MobiDB-lite"/>
    </source>
</evidence>